<dbReference type="AlphaFoldDB" id="A0A0A8YBJ0"/>
<organism evidence="1">
    <name type="scientific">Arundo donax</name>
    <name type="common">Giant reed</name>
    <name type="synonym">Donax arundinaceus</name>
    <dbReference type="NCBI Taxonomy" id="35708"/>
    <lineage>
        <taxon>Eukaryota</taxon>
        <taxon>Viridiplantae</taxon>
        <taxon>Streptophyta</taxon>
        <taxon>Embryophyta</taxon>
        <taxon>Tracheophyta</taxon>
        <taxon>Spermatophyta</taxon>
        <taxon>Magnoliopsida</taxon>
        <taxon>Liliopsida</taxon>
        <taxon>Poales</taxon>
        <taxon>Poaceae</taxon>
        <taxon>PACMAD clade</taxon>
        <taxon>Arundinoideae</taxon>
        <taxon>Arundineae</taxon>
        <taxon>Arundo</taxon>
    </lineage>
</organism>
<sequence length="25" mass="2842">MQSFKRYSLSCLLALLTIPTLRSTV</sequence>
<reference evidence="1" key="2">
    <citation type="journal article" date="2015" name="Data Brief">
        <title>Shoot transcriptome of the giant reed, Arundo donax.</title>
        <authorList>
            <person name="Barrero R.A."/>
            <person name="Guerrero F.D."/>
            <person name="Moolhuijzen P."/>
            <person name="Goolsby J.A."/>
            <person name="Tidwell J."/>
            <person name="Bellgard S.E."/>
            <person name="Bellgard M.I."/>
        </authorList>
    </citation>
    <scope>NUCLEOTIDE SEQUENCE</scope>
    <source>
        <tissue evidence="1">Shoot tissue taken approximately 20 cm above the soil surface</tissue>
    </source>
</reference>
<dbReference type="EMBL" id="GBRH01275172">
    <property type="protein sequence ID" value="JAD22723.1"/>
    <property type="molecule type" value="Transcribed_RNA"/>
</dbReference>
<protein>
    <submittedName>
        <fullName evidence="1">Uncharacterized protein</fullName>
    </submittedName>
</protein>
<accession>A0A0A8YBJ0</accession>
<name>A0A0A8YBJ0_ARUDO</name>
<evidence type="ECO:0000313" key="1">
    <source>
        <dbReference type="EMBL" id="JAD22723.1"/>
    </source>
</evidence>
<proteinExistence type="predicted"/>
<reference evidence="1" key="1">
    <citation type="submission" date="2014-09" db="EMBL/GenBank/DDBJ databases">
        <authorList>
            <person name="Magalhaes I.L.F."/>
            <person name="Oliveira U."/>
            <person name="Santos F.R."/>
            <person name="Vidigal T.H.D.A."/>
            <person name="Brescovit A.D."/>
            <person name="Santos A.J."/>
        </authorList>
    </citation>
    <scope>NUCLEOTIDE SEQUENCE</scope>
    <source>
        <tissue evidence="1">Shoot tissue taken approximately 20 cm above the soil surface</tissue>
    </source>
</reference>